<dbReference type="EMBL" id="ACDY02000006">
    <property type="protein sequence ID" value="EEZ71565.1"/>
    <property type="molecule type" value="Genomic_DNA"/>
</dbReference>
<dbReference type="SFLD" id="SFLDG01136">
    <property type="entry name" value="C1.6:_Phosphoserine_Phosphatas"/>
    <property type="match status" value="1"/>
</dbReference>
<comment type="similarity">
    <text evidence="3">Belongs to the HAD-like hydrolase superfamily. SerB family.</text>
</comment>
<feature type="active site" description="Proton donor" evidence="14">
    <location>
        <position position="118"/>
    </location>
</feature>
<keyword evidence="10" id="KW-0718">Serine biosynthesis</keyword>
<reference evidence="16 17" key="1">
    <citation type="submission" date="2009-10" db="EMBL/GenBank/DDBJ databases">
        <authorList>
            <person name="Weinstock G."/>
            <person name="Sodergren E."/>
            <person name="Clifton S."/>
            <person name="Fulton L."/>
            <person name="Fulton B."/>
            <person name="Courtney L."/>
            <person name="Fronick C."/>
            <person name="Harrison M."/>
            <person name="Strong C."/>
            <person name="Farmer C."/>
            <person name="Delahaunty K."/>
            <person name="Markovic C."/>
            <person name="Hall O."/>
            <person name="Minx P."/>
            <person name="Tomlinson C."/>
            <person name="Mitreva M."/>
            <person name="Nelson J."/>
            <person name="Hou S."/>
            <person name="Wollam A."/>
            <person name="Pepin K.H."/>
            <person name="Johnson M."/>
            <person name="Bhonagiri V."/>
            <person name="Nash W.E."/>
            <person name="Warren W."/>
            <person name="Chinwalla A."/>
            <person name="Mardis E.R."/>
            <person name="Wilson R.K."/>
        </authorList>
    </citation>
    <scope>NUCLEOTIDE SEQUENCE [LARGE SCALE GENOMIC DNA]</scope>
    <source>
        <strain evidence="16 17">ATCC 14685</strain>
    </source>
</reference>
<organism evidence="16 17">
    <name type="scientific">Neisseria cinerea ATCC 14685</name>
    <dbReference type="NCBI Taxonomy" id="546262"/>
    <lineage>
        <taxon>Bacteria</taxon>
        <taxon>Pseudomonadati</taxon>
        <taxon>Pseudomonadota</taxon>
        <taxon>Betaproteobacteria</taxon>
        <taxon>Neisseriales</taxon>
        <taxon>Neisseriaceae</taxon>
        <taxon>Neisseria</taxon>
    </lineage>
</organism>
<dbReference type="InterPro" id="IPR023214">
    <property type="entry name" value="HAD_sf"/>
</dbReference>
<evidence type="ECO:0000256" key="14">
    <source>
        <dbReference type="PIRSR" id="PIRSR604469-1"/>
    </source>
</evidence>
<dbReference type="NCBIfam" id="TIGR00338">
    <property type="entry name" value="serB"/>
    <property type="match status" value="1"/>
</dbReference>
<accession>D0W3B0</accession>
<evidence type="ECO:0000256" key="8">
    <source>
        <dbReference type="ARBA" id="ARBA00022801"/>
    </source>
</evidence>
<evidence type="ECO:0000313" key="17">
    <source>
        <dbReference type="Proteomes" id="UP000003294"/>
    </source>
</evidence>
<dbReference type="AlphaFoldDB" id="D0W3B0"/>
<keyword evidence="15" id="KW-0472">Membrane</keyword>
<keyword evidence="15" id="KW-0812">Transmembrane</keyword>
<keyword evidence="15" id="KW-1133">Transmembrane helix</keyword>
<gene>
    <name evidence="16" type="primary">serB</name>
    <name evidence="16" type="ORF">NEICINOT_04147</name>
</gene>
<dbReference type="Gene3D" id="3.40.50.1000">
    <property type="entry name" value="HAD superfamily/HAD-like"/>
    <property type="match status" value="1"/>
</dbReference>
<dbReference type="SFLD" id="SFLDF00029">
    <property type="entry name" value="phosphoserine_phosphatase"/>
    <property type="match status" value="1"/>
</dbReference>
<evidence type="ECO:0000256" key="9">
    <source>
        <dbReference type="ARBA" id="ARBA00022842"/>
    </source>
</evidence>
<evidence type="ECO:0000256" key="6">
    <source>
        <dbReference type="ARBA" id="ARBA00022605"/>
    </source>
</evidence>
<evidence type="ECO:0000256" key="3">
    <source>
        <dbReference type="ARBA" id="ARBA00009184"/>
    </source>
</evidence>
<keyword evidence="8 16" id="KW-0378">Hydrolase</keyword>
<comment type="pathway">
    <text evidence="2">Amino-acid biosynthesis; L-serine biosynthesis; L-serine from 3-phospho-D-glycerate: step 3/3.</text>
</comment>
<dbReference type="Proteomes" id="UP000003294">
    <property type="component" value="Unassembled WGS sequence"/>
</dbReference>
<dbReference type="GO" id="GO:0000287">
    <property type="term" value="F:magnesium ion binding"/>
    <property type="evidence" value="ECO:0007669"/>
    <property type="project" value="TreeGrafter"/>
</dbReference>
<comment type="catalytic activity">
    <reaction evidence="12">
        <text>O-phospho-L-serine + H2O = L-serine + phosphate</text>
        <dbReference type="Rhea" id="RHEA:21208"/>
        <dbReference type="ChEBI" id="CHEBI:15377"/>
        <dbReference type="ChEBI" id="CHEBI:33384"/>
        <dbReference type="ChEBI" id="CHEBI:43474"/>
        <dbReference type="ChEBI" id="CHEBI:57524"/>
        <dbReference type="EC" id="3.1.3.3"/>
    </reaction>
</comment>
<dbReference type="Pfam" id="PF12710">
    <property type="entry name" value="HAD"/>
    <property type="match status" value="1"/>
</dbReference>
<dbReference type="InterPro" id="IPR050582">
    <property type="entry name" value="HAD-like_SerB"/>
</dbReference>
<dbReference type="GO" id="GO:0005737">
    <property type="term" value="C:cytoplasm"/>
    <property type="evidence" value="ECO:0007669"/>
    <property type="project" value="TreeGrafter"/>
</dbReference>
<comment type="cofactor">
    <cofactor evidence="1">
        <name>Mg(2+)</name>
        <dbReference type="ChEBI" id="CHEBI:18420"/>
    </cofactor>
</comment>
<sequence>MAIAHMAHYLRRQAIPDGMVCIYCLCFFVATIMSLLSGRRGGMDKVLVLQGNEEALHVVSRCLEHKPENQGGRIRMPVGGDFSPTAEMRENMRRMEMDFAVLPDMDFGELGLIVSDMDSTLITIECIDEIAACAGLKERVAEITERAMRGELDFEQSLRSRVALLAGLDESVLAEVYEAVLKLSPGAEFLLDECKRHNVKFLLVSGGFTFFTERLQQRLGFEYQHANILEIENGRLTGRLKGRIIDAQAKADLLREYRSRLGLQPHQVLAMGDGANDIPMLKEAGIGVAYRAKPKAQAAADACINFGGLERVRGLFG</sequence>
<evidence type="ECO:0000256" key="11">
    <source>
        <dbReference type="ARBA" id="ARBA00031693"/>
    </source>
</evidence>
<dbReference type="UniPathway" id="UPA00135">
    <property type="reaction ID" value="UER00198"/>
</dbReference>
<feature type="transmembrane region" description="Helical" evidence="15">
    <location>
        <begin position="20"/>
        <end position="38"/>
    </location>
</feature>
<evidence type="ECO:0000256" key="2">
    <source>
        <dbReference type="ARBA" id="ARBA00005135"/>
    </source>
</evidence>
<name>D0W3B0_NEICI</name>
<keyword evidence="7" id="KW-0479">Metal-binding</keyword>
<comment type="catalytic activity">
    <reaction evidence="13">
        <text>O-phospho-D-serine + H2O = D-serine + phosphate</text>
        <dbReference type="Rhea" id="RHEA:24873"/>
        <dbReference type="ChEBI" id="CHEBI:15377"/>
        <dbReference type="ChEBI" id="CHEBI:35247"/>
        <dbReference type="ChEBI" id="CHEBI:43474"/>
        <dbReference type="ChEBI" id="CHEBI:58680"/>
        <dbReference type="EC" id="3.1.3.3"/>
    </reaction>
</comment>
<protein>
    <recommendedName>
        <fullName evidence="5">Phosphoserine phosphatase</fullName>
        <ecNumber evidence="4">3.1.3.3</ecNumber>
    </recommendedName>
    <alternativeName>
        <fullName evidence="11">O-phosphoserine phosphohydrolase</fullName>
    </alternativeName>
</protein>
<dbReference type="SUPFAM" id="SSF56784">
    <property type="entry name" value="HAD-like"/>
    <property type="match status" value="1"/>
</dbReference>
<proteinExistence type="inferred from homology"/>
<evidence type="ECO:0000256" key="10">
    <source>
        <dbReference type="ARBA" id="ARBA00023299"/>
    </source>
</evidence>
<dbReference type="InterPro" id="IPR036412">
    <property type="entry name" value="HAD-like_sf"/>
</dbReference>
<evidence type="ECO:0000256" key="7">
    <source>
        <dbReference type="ARBA" id="ARBA00022723"/>
    </source>
</evidence>
<evidence type="ECO:0000313" key="16">
    <source>
        <dbReference type="EMBL" id="EEZ71565.1"/>
    </source>
</evidence>
<dbReference type="CDD" id="cd07500">
    <property type="entry name" value="HAD_PSP"/>
    <property type="match status" value="1"/>
</dbReference>
<dbReference type="GO" id="GO:0036424">
    <property type="term" value="F:L-phosphoserine phosphatase activity"/>
    <property type="evidence" value="ECO:0007669"/>
    <property type="project" value="InterPro"/>
</dbReference>
<dbReference type="NCBIfam" id="TIGR01488">
    <property type="entry name" value="HAD-SF-IB"/>
    <property type="match status" value="1"/>
</dbReference>
<evidence type="ECO:0000256" key="15">
    <source>
        <dbReference type="SAM" id="Phobius"/>
    </source>
</evidence>
<comment type="caution">
    <text evidence="16">The sequence shown here is derived from an EMBL/GenBank/DDBJ whole genome shotgun (WGS) entry which is preliminary data.</text>
</comment>
<dbReference type="SFLD" id="SFLDG01137">
    <property type="entry name" value="C1.6.1:_Phosphoserine_Phosphat"/>
    <property type="match status" value="1"/>
</dbReference>
<dbReference type="SFLD" id="SFLDS00003">
    <property type="entry name" value="Haloacid_Dehalogenase"/>
    <property type="match status" value="1"/>
</dbReference>
<evidence type="ECO:0000256" key="12">
    <source>
        <dbReference type="ARBA" id="ARBA00048138"/>
    </source>
</evidence>
<feature type="active site" description="Nucleophile" evidence="14">
    <location>
        <position position="116"/>
    </location>
</feature>
<dbReference type="InterPro" id="IPR004469">
    <property type="entry name" value="PSP"/>
</dbReference>
<evidence type="ECO:0000256" key="4">
    <source>
        <dbReference type="ARBA" id="ARBA00012640"/>
    </source>
</evidence>
<dbReference type="PANTHER" id="PTHR43344">
    <property type="entry name" value="PHOSPHOSERINE PHOSPHATASE"/>
    <property type="match status" value="1"/>
</dbReference>
<evidence type="ECO:0000256" key="13">
    <source>
        <dbReference type="ARBA" id="ARBA00048523"/>
    </source>
</evidence>
<dbReference type="FunFam" id="3.40.50.1000:FF:000236">
    <property type="entry name" value="Phosphoserine phosphatase"/>
    <property type="match status" value="1"/>
</dbReference>
<dbReference type="eggNOG" id="COG0560">
    <property type="taxonomic scope" value="Bacteria"/>
</dbReference>
<dbReference type="GO" id="GO:0006564">
    <property type="term" value="P:L-serine biosynthetic process"/>
    <property type="evidence" value="ECO:0007669"/>
    <property type="project" value="UniProtKB-KW"/>
</dbReference>
<dbReference type="STRING" id="546262.NEICINOT_04147"/>
<evidence type="ECO:0000256" key="1">
    <source>
        <dbReference type="ARBA" id="ARBA00001946"/>
    </source>
</evidence>
<keyword evidence="6" id="KW-0028">Amino-acid biosynthesis</keyword>
<keyword evidence="9" id="KW-0460">Magnesium</keyword>
<dbReference type="PANTHER" id="PTHR43344:SF2">
    <property type="entry name" value="PHOSPHOSERINE PHOSPHATASE"/>
    <property type="match status" value="1"/>
</dbReference>
<dbReference type="EC" id="3.1.3.3" evidence="4"/>
<evidence type="ECO:0000256" key="5">
    <source>
        <dbReference type="ARBA" id="ARBA00015196"/>
    </source>
</evidence>